<feature type="transmembrane region" description="Helical" evidence="1">
    <location>
        <begin position="124"/>
        <end position="145"/>
    </location>
</feature>
<organism evidence="3 4">
    <name type="scientific">Actinoplanes palleronii</name>
    <dbReference type="NCBI Taxonomy" id="113570"/>
    <lineage>
        <taxon>Bacteria</taxon>
        <taxon>Bacillati</taxon>
        <taxon>Actinomycetota</taxon>
        <taxon>Actinomycetes</taxon>
        <taxon>Micromonosporales</taxon>
        <taxon>Micromonosporaceae</taxon>
        <taxon>Actinoplanes</taxon>
    </lineage>
</organism>
<keyword evidence="3" id="KW-0378">Hydrolase</keyword>
<keyword evidence="1" id="KW-1133">Transmembrane helix</keyword>
<dbReference type="GO" id="GO:0008233">
    <property type="term" value="F:peptidase activity"/>
    <property type="evidence" value="ECO:0007669"/>
    <property type="project" value="UniProtKB-KW"/>
</dbReference>
<protein>
    <submittedName>
        <fullName evidence="3">CAAX amino protease</fullName>
    </submittedName>
</protein>
<evidence type="ECO:0000259" key="2">
    <source>
        <dbReference type="Pfam" id="PF02517"/>
    </source>
</evidence>
<keyword evidence="1" id="KW-0812">Transmembrane</keyword>
<feature type="transmembrane region" description="Helical" evidence="1">
    <location>
        <begin position="214"/>
        <end position="238"/>
    </location>
</feature>
<name>A0ABQ4BE50_9ACTN</name>
<evidence type="ECO:0000313" key="4">
    <source>
        <dbReference type="Proteomes" id="UP000624709"/>
    </source>
</evidence>
<feature type="transmembrane region" description="Helical" evidence="1">
    <location>
        <begin position="93"/>
        <end position="112"/>
    </location>
</feature>
<evidence type="ECO:0000313" key="3">
    <source>
        <dbReference type="EMBL" id="GIE68959.1"/>
    </source>
</evidence>
<feature type="transmembrane region" description="Helical" evidence="1">
    <location>
        <begin position="182"/>
        <end position="202"/>
    </location>
</feature>
<dbReference type="Proteomes" id="UP000624709">
    <property type="component" value="Unassembled WGS sequence"/>
</dbReference>
<dbReference type="RefSeq" id="WP_203827190.1">
    <property type="nucleotide sequence ID" value="NZ_BAAATY010000020.1"/>
</dbReference>
<keyword evidence="3" id="KW-0645">Protease</keyword>
<reference evidence="3 4" key="1">
    <citation type="submission" date="2021-01" db="EMBL/GenBank/DDBJ databases">
        <title>Whole genome shotgun sequence of Actinoplanes palleronii NBRC 14916.</title>
        <authorList>
            <person name="Komaki H."/>
            <person name="Tamura T."/>
        </authorList>
    </citation>
    <scope>NUCLEOTIDE SEQUENCE [LARGE SCALE GENOMIC DNA]</scope>
    <source>
        <strain evidence="3 4">NBRC 14916</strain>
    </source>
</reference>
<gene>
    <name evidence="3" type="ORF">Apa02nite_050670</name>
</gene>
<feature type="transmembrane region" description="Helical" evidence="1">
    <location>
        <begin position="52"/>
        <end position="72"/>
    </location>
</feature>
<dbReference type="EMBL" id="BOMS01000076">
    <property type="protein sequence ID" value="GIE68959.1"/>
    <property type="molecule type" value="Genomic_DNA"/>
</dbReference>
<proteinExistence type="predicted"/>
<comment type="caution">
    <text evidence="3">The sequence shown here is derived from an EMBL/GenBank/DDBJ whole genome shotgun (WGS) entry which is preliminary data.</text>
</comment>
<feature type="transmembrane region" description="Helical" evidence="1">
    <location>
        <begin position="258"/>
        <end position="274"/>
    </location>
</feature>
<dbReference type="PANTHER" id="PTHR39430:SF1">
    <property type="entry name" value="PROTEASE"/>
    <property type="match status" value="1"/>
</dbReference>
<feature type="domain" description="CAAX prenyl protease 2/Lysostaphin resistance protein A-like" evidence="2">
    <location>
        <begin position="127"/>
        <end position="218"/>
    </location>
</feature>
<accession>A0ABQ4BE50</accession>
<feature type="transmembrane region" description="Helical" evidence="1">
    <location>
        <begin position="157"/>
        <end position="176"/>
    </location>
</feature>
<keyword evidence="1" id="KW-0472">Membrane</keyword>
<sequence>MSNETAPASPVRSGPPRWLRPLGARLAFLLVVFVVFEALFTPLLTTAAKNPVTGLLAGVAVMAIVLVAYAKLVSWLEERRTPEIDRTTMRPQLIRGTLIGIGLFCATLALIFMCNGYRLHGGSFGDMIATFGMMLGVATIEELLFRGVLFRIVEERWGSTIALVVSALIFGGLHLINDPTAFWGALAIAIEGGLLAGAAYVATRSLWLPIGIHLGWNFAESGIFGATVSGSDTTVGGLFSGTPHGPAFFSGGGFGPEASIWAVLVGGAAAYYFIRTARKQGTWR</sequence>
<dbReference type="GO" id="GO:0006508">
    <property type="term" value="P:proteolysis"/>
    <property type="evidence" value="ECO:0007669"/>
    <property type="project" value="UniProtKB-KW"/>
</dbReference>
<dbReference type="Pfam" id="PF02517">
    <property type="entry name" value="Rce1-like"/>
    <property type="match status" value="1"/>
</dbReference>
<feature type="transmembrane region" description="Helical" evidence="1">
    <location>
        <begin position="22"/>
        <end position="40"/>
    </location>
</feature>
<evidence type="ECO:0000256" key="1">
    <source>
        <dbReference type="SAM" id="Phobius"/>
    </source>
</evidence>
<dbReference type="PANTHER" id="PTHR39430">
    <property type="entry name" value="MEMBRANE-ASSOCIATED PROTEASE-RELATED"/>
    <property type="match status" value="1"/>
</dbReference>
<dbReference type="InterPro" id="IPR003675">
    <property type="entry name" value="Rce1/LyrA-like_dom"/>
</dbReference>
<keyword evidence="4" id="KW-1185">Reference proteome</keyword>